<protein>
    <submittedName>
        <fullName evidence="2">Uncharacterized protein</fullName>
    </submittedName>
</protein>
<comment type="caution">
    <text evidence="2">The sequence shown here is derived from an EMBL/GenBank/DDBJ whole genome shotgun (WGS) entry which is preliminary data.</text>
</comment>
<feature type="non-terminal residue" evidence="2">
    <location>
        <position position="1"/>
    </location>
</feature>
<evidence type="ECO:0000313" key="3">
    <source>
        <dbReference type="Proteomes" id="UP001154282"/>
    </source>
</evidence>
<proteinExistence type="predicted"/>
<dbReference type="EMBL" id="CAMGYJ010000005">
    <property type="protein sequence ID" value="CAI0423733.1"/>
    <property type="molecule type" value="Genomic_DNA"/>
</dbReference>
<sequence>DSSRPGKLIGSYGENPSLYQRGPSENRLFSQVIDKTFIRSAAANQSRTKSFIAPMDGFFLLSLLKVHQHHIRLGTSQLTRRRRRMRTAGKVSGLSPLGNGHRVIVLVSELLRLPWTQWLMMKELAL</sequence>
<evidence type="ECO:0000313" key="2">
    <source>
        <dbReference type="EMBL" id="CAI0423733.1"/>
    </source>
</evidence>
<gene>
    <name evidence="2" type="ORF">LITE_LOCUS19628</name>
</gene>
<name>A0AAV0KSB7_9ROSI</name>
<keyword evidence="3" id="KW-1185">Reference proteome</keyword>
<feature type="region of interest" description="Disordered" evidence="1">
    <location>
        <begin position="1"/>
        <end position="22"/>
    </location>
</feature>
<reference evidence="2" key="1">
    <citation type="submission" date="2022-08" db="EMBL/GenBank/DDBJ databases">
        <authorList>
            <person name="Gutierrez-Valencia J."/>
        </authorList>
    </citation>
    <scope>NUCLEOTIDE SEQUENCE</scope>
</reference>
<dbReference type="Proteomes" id="UP001154282">
    <property type="component" value="Unassembled WGS sequence"/>
</dbReference>
<organism evidence="2 3">
    <name type="scientific">Linum tenue</name>
    <dbReference type="NCBI Taxonomy" id="586396"/>
    <lineage>
        <taxon>Eukaryota</taxon>
        <taxon>Viridiplantae</taxon>
        <taxon>Streptophyta</taxon>
        <taxon>Embryophyta</taxon>
        <taxon>Tracheophyta</taxon>
        <taxon>Spermatophyta</taxon>
        <taxon>Magnoliopsida</taxon>
        <taxon>eudicotyledons</taxon>
        <taxon>Gunneridae</taxon>
        <taxon>Pentapetalae</taxon>
        <taxon>rosids</taxon>
        <taxon>fabids</taxon>
        <taxon>Malpighiales</taxon>
        <taxon>Linaceae</taxon>
        <taxon>Linum</taxon>
    </lineage>
</organism>
<evidence type="ECO:0000256" key="1">
    <source>
        <dbReference type="SAM" id="MobiDB-lite"/>
    </source>
</evidence>
<accession>A0AAV0KSB7</accession>
<dbReference type="AlphaFoldDB" id="A0AAV0KSB7"/>